<dbReference type="InterPro" id="IPR011989">
    <property type="entry name" value="ARM-like"/>
</dbReference>
<protein>
    <submittedName>
        <fullName evidence="1">HEAT repeat domain-containing protein</fullName>
    </submittedName>
</protein>
<evidence type="ECO:0000313" key="2">
    <source>
        <dbReference type="Proteomes" id="UP001546774"/>
    </source>
</evidence>
<comment type="caution">
    <text evidence="1">The sequence shown here is derived from an EMBL/GenBank/DDBJ whole genome shotgun (WGS) entry which is preliminary data.</text>
</comment>
<dbReference type="Pfam" id="PF13646">
    <property type="entry name" value="HEAT_2"/>
    <property type="match status" value="1"/>
</dbReference>
<dbReference type="Gene3D" id="1.25.10.10">
    <property type="entry name" value="Leucine-rich Repeat Variant"/>
    <property type="match status" value="1"/>
</dbReference>
<gene>
    <name evidence="1" type="ORF">WMO37_02410</name>
</gene>
<evidence type="ECO:0000313" key="1">
    <source>
        <dbReference type="EMBL" id="MEQ2553865.1"/>
    </source>
</evidence>
<organism evidence="1 2">
    <name type="scientific">Lachnospira intestinalis</name>
    <dbReference type="NCBI Taxonomy" id="3133158"/>
    <lineage>
        <taxon>Bacteria</taxon>
        <taxon>Bacillati</taxon>
        <taxon>Bacillota</taxon>
        <taxon>Clostridia</taxon>
        <taxon>Lachnospirales</taxon>
        <taxon>Lachnospiraceae</taxon>
        <taxon>Lachnospira</taxon>
    </lineage>
</organism>
<dbReference type="SUPFAM" id="SSF48371">
    <property type="entry name" value="ARM repeat"/>
    <property type="match status" value="1"/>
</dbReference>
<dbReference type="InterPro" id="IPR016024">
    <property type="entry name" value="ARM-type_fold"/>
</dbReference>
<proteinExistence type="predicted"/>
<reference evidence="1" key="1">
    <citation type="submission" date="2024-03" db="EMBL/GenBank/DDBJ databases">
        <title>Human intestinal bacterial collection.</title>
        <authorList>
            <person name="Pauvert C."/>
            <person name="Hitch T.C.A."/>
            <person name="Clavel T."/>
        </authorList>
    </citation>
    <scope>NUCLEOTIDE SEQUENCE [LARGE SCALE GENOMIC DNA]</scope>
    <source>
        <strain evidence="1">CLA-AA-H89B</strain>
    </source>
</reference>
<accession>A0ABV1H2F0</accession>
<keyword evidence="2" id="KW-1185">Reference proteome</keyword>
<dbReference type="EMBL" id="JBBMFS010000002">
    <property type="protein sequence ID" value="MEQ2553865.1"/>
    <property type="molecule type" value="Genomic_DNA"/>
</dbReference>
<dbReference type="Proteomes" id="UP001546774">
    <property type="component" value="Unassembled WGS sequence"/>
</dbReference>
<sequence length="114" mass="13088">MLFSKKTPEEKMEKLVHRKAWGELSEYMFKDKEHKIALAQALGTSETEEAIDLLMELVESKDQDILEAACESLKKVGDDHNATELLRILQTIPEENEPLRKKISETIQALHKRG</sequence>
<name>A0ABV1H2F0_9FIRM</name>